<dbReference type="Pfam" id="PF05199">
    <property type="entry name" value="GMC_oxred_C"/>
    <property type="match status" value="1"/>
</dbReference>
<protein>
    <submittedName>
        <fullName evidence="8">GMC family oxidoreductase</fullName>
    </submittedName>
</protein>
<dbReference type="EMBL" id="JAQQEZ010000001">
    <property type="protein sequence ID" value="MFL9999811.1"/>
    <property type="molecule type" value="Genomic_DNA"/>
</dbReference>
<dbReference type="InterPro" id="IPR007867">
    <property type="entry name" value="GMC_OxRtase_C"/>
</dbReference>
<evidence type="ECO:0000256" key="3">
    <source>
        <dbReference type="ARBA" id="ARBA00022827"/>
    </source>
</evidence>
<dbReference type="InterPro" id="IPR036188">
    <property type="entry name" value="FAD/NAD-bd_sf"/>
</dbReference>
<feature type="domain" description="Glucose-methanol-choline oxidoreductase C-terminal" evidence="7">
    <location>
        <begin position="434"/>
        <end position="489"/>
    </location>
</feature>
<evidence type="ECO:0000256" key="4">
    <source>
        <dbReference type="ARBA" id="ARBA00023002"/>
    </source>
</evidence>
<keyword evidence="3" id="KW-0274">FAD</keyword>
<evidence type="ECO:0000313" key="8">
    <source>
        <dbReference type="EMBL" id="MFL9999811.1"/>
    </source>
</evidence>
<sequence length="503" mass="55477">MRDYDVVIVGSGVGGGAAALSLAGTGARVLIVERGERLPREPQNTDPEAVFVERRYRARETWVDGAGRPFSPGQYYFVGGHTKFYGTAMFRFRERDFEAAEHEDGISPAWPIRYADLEPYYAEAERLFGVHGRHGDDPTEPARSSAYPFPPIPHEPLIGQFAERLTQAGLRPFHMPSAIDLRPGGACVRCGTCDAFPCRVDAKGDAERCLIDPALRDPNVTLLTGARATRLVTDDAGKRIVGIELDVGGEPRVVRAPLFILSAGAINSALLLLRSANAWHPNGLANSSGMVGRNYMNHNTTALMGLLPWTVNDTRFTKTLSLNDFYFGCDDDRAPLGNLQMLGNISEPMIRAARPSLPRWGAAWLARHSVDWLAMSEDLPHPDSFVRPLADGRVELHWKRTNMAPHARFVERSKRLLRQIGMRAVLSRPFGIDTPSHQCGTVRFGDDPALAPLDPWCRAFDHPNLFVVDASFFPSSAALNPALTIAAQALRTGQYLRERLGTF</sequence>
<dbReference type="SUPFAM" id="SSF51905">
    <property type="entry name" value="FAD/NAD(P)-binding domain"/>
    <property type="match status" value="1"/>
</dbReference>
<dbReference type="Proteomes" id="UP001629230">
    <property type="component" value="Unassembled WGS sequence"/>
</dbReference>
<accession>A0ABW9AGR2</accession>
<dbReference type="InterPro" id="IPR022357">
    <property type="entry name" value="MIP_CS"/>
</dbReference>
<dbReference type="InterPro" id="IPR000172">
    <property type="entry name" value="GMC_OxRdtase_N"/>
</dbReference>
<dbReference type="PANTHER" id="PTHR46056:SF12">
    <property type="entry name" value="LONG-CHAIN-ALCOHOL OXIDASE"/>
    <property type="match status" value="1"/>
</dbReference>
<keyword evidence="2" id="KW-0285">Flavoprotein</keyword>
<dbReference type="RefSeq" id="WP_408175293.1">
    <property type="nucleotide sequence ID" value="NZ_JAQQEZ010000001.1"/>
</dbReference>
<feature type="domain" description="FAD-dependent oxidoreductase 2 FAD-binding" evidence="6">
    <location>
        <begin position="5"/>
        <end position="37"/>
    </location>
</feature>
<evidence type="ECO:0000256" key="2">
    <source>
        <dbReference type="ARBA" id="ARBA00022630"/>
    </source>
</evidence>
<dbReference type="PROSITE" id="PS00221">
    <property type="entry name" value="MIP"/>
    <property type="match status" value="1"/>
</dbReference>
<dbReference type="Gene3D" id="3.50.50.60">
    <property type="entry name" value="FAD/NAD(P)-binding domain"/>
    <property type="match status" value="2"/>
</dbReference>
<name>A0ABW9AGR2_9BURK</name>
<evidence type="ECO:0000259" key="6">
    <source>
        <dbReference type="Pfam" id="PF00890"/>
    </source>
</evidence>
<reference evidence="8 9" key="1">
    <citation type="journal article" date="2024" name="Chem. Sci.">
        <title>Discovery of megapolipeptins by genome mining of a Burkholderiales bacteria collection.</title>
        <authorList>
            <person name="Paulo B.S."/>
            <person name="Recchia M.J.J."/>
            <person name="Lee S."/>
            <person name="Fergusson C.H."/>
            <person name="Romanowski S.B."/>
            <person name="Hernandez A."/>
            <person name="Krull N."/>
            <person name="Liu D.Y."/>
            <person name="Cavanagh H."/>
            <person name="Bos A."/>
            <person name="Gray C.A."/>
            <person name="Murphy B.T."/>
            <person name="Linington R.G."/>
            <person name="Eustaquio A.S."/>
        </authorList>
    </citation>
    <scope>NUCLEOTIDE SEQUENCE [LARGE SCALE GENOMIC DNA]</scope>
    <source>
        <strain evidence="8 9">RL17-350-BIC-A</strain>
    </source>
</reference>
<keyword evidence="9" id="KW-1185">Reference proteome</keyword>
<dbReference type="PANTHER" id="PTHR46056">
    <property type="entry name" value="LONG-CHAIN-ALCOHOL OXIDASE"/>
    <property type="match status" value="1"/>
</dbReference>
<evidence type="ECO:0000259" key="5">
    <source>
        <dbReference type="Pfam" id="PF00732"/>
    </source>
</evidence>
<evidence type="ECO:0000259" key="7">
    <source>
        <dbReference type="Pfam" id="PF05199"/>
    </source>
</evidence>
<organism evidence="8 9">
    <name type="scientific">Paraburkholderia dipogonis</name>
    <dbReference type="NCBI Taxonomy" id="1211383"/>
    <lineage>
        <taxon>Bacteria</taxon>
        <taxon>Pseudomonadati</taxon>
        <taxon>Pseudomonadota</taxon>
        <taxon>Betaproteobacteria</taxon>
        <taxon>Burkholderiales</taxon>
        <taxon>Burkholderiaceae</taxon>
        <taxon>Paraburkholderia</taxon>
    </lineage>
</organism>
<proteinExistence type="inferred from homology"/>
<feature type="domain" description="Glucose-methanol-choline oxidoreductase N-terminal" evidence="5">
    <location>
        <begin position="186"/>
        <end position="298"/>
    </location>
</feature>
<dbReference type="InterPro" id="IPR003953">
    <property type="entry name" value="FAD-dep_OxRdtase_2_FAD-bd"/>
</dbReference>
<evidence type="ECO:0000256" key="1">
    <source>
        <dbReference type="ARBA" id="ARBA00010790"/>
    </source>
</evidence>
<comment type="caution">
    <text evidence="8">The sequence shown here is derived from an EMBL/GenBank/DDBJ whole genome shotgun (WGS) entry which is preliminary data.</text>
</comment>
<comment type="similarity">
    <text evidence="1">Belongs to the GMC oxidoreductase family.</text>
</comment>
<dbReference type="Pfam" id="PF00890">
    <property type="entry name" value="FAD_binding_2"/>
    <property type="match status" value="1"/>
</dbReference>
<keyword evidence="4" id="KW-0560">Oxidoreductase</keyword>
<evidence type="ECO:0000313" key="9">
    <source>
        <dbReference type="Proteomes" id="UP001629230"/>
    </source>
</evidence>
<dbReference type="Pfam" id="PF00732">
    <property type="entry name" value="GMC_oxred_N"/>
    <property type="match status" value="1"/>
</dbReference>
<gene>
    <name evidence="8" type="ORF">PQR57_02145</name>
</gene>